<dbReference type="Proteomes" id="UP001501427">
    <property type="component" value="Unassembled WGS sequence"/>
</dbReference>
<reference evidence="3 4" key="2">
    <citation type="submission" date="2020-08" db="EMBL/GenBank/DDBJ databases">
        <title>Sequencing the genomes of 1000 actinobacteria strains.</title>
        <authorList>
            <person name="Klenk H.-P."/>
        </authorList>
    </citation>
    <scope>NUCLEOTIDE SEQUENCE [LARGE SCALE GENOMIC DNA]</scope>
    <source>
        <strain evidence="3 4">DSM 44772</strain>
    </source>
</reference>
<sequence>MFDFSITALSFKDGTQQELPTGGVTVFVGPNNSGKSLTLREIESILEHGTVRRGTRIAVEDVITSRSGTLDDFIQWIESRGWRPTVDRQNSTVFYGMREHRLTKDAIAATWNSGRPLGQLRSILLSTLPPVNRLQLNGGATNYDRLIEAAEHPLQFLADNPILMQRLNELTEKAFGTKISINPYSQQYVLRLGSVSRVNTPPPPPIELLEEYENLPTLSAQGDGVNAFIGLLLYTIVRGEKLVLIDEPEAFLHPPQARLLGRILVDETDINSQLIIATHSQDFLQGILESTKRPVQIIRLNVDTNGSRSRVTMSPAEVKELWGDPLLRYSNLLDGLFHRGVVVCEGDSDCRFYSAVLDQVMEERRDSDLLFTHVGGKARIKKAIEQLRRFGVPVVALADIDLLNDARLLREIISSAGGDWDNFKISHQVLTSALSSGKTAPKYSDLAGVVKKISKANANDHLPLDLAKEIREALKGESGWSNLKKSGLQSLPGGEVFMAAKTMLDQLKELGIFVVPVGELERWVPEVSAADKHRWLVEILEEGYHARPSQELSQFVLEWAKYLGITPSGDSL</sequence>
<name>A0A7W7IBG8_9ACTN</name>
<feature type="domain" description="AAA+ ATPase" evidence="1">
    <location>
        <begin position="21"/>
        <end position="303"/>
    </location>
</feature>
<dbReference type="Pfam" id="PF20469">
    <property type="entry name" value="OLD-like_TOPRIM"/>
    <property type="match status" value="1"/>
</dbReference>
<dbReference type="Proteomes" id="UP000549343">
    <property type="component" value="Unassembled WGS sequence"/>
</dbReference>
<organism evidence="3 4">
    <name type="scientific">Actinomadura livida</name>
    <dbReference type="NCBI Taxonomy" id="79909"/>
    <lineage>
        <taxon>Bacteria</taxon>
        <taxon>Bacillati</taxon>
        <taxon>Actinomycetota</taxon>
        <taxon>Actinomycetes</taxon>
        <taxon>Streptosporangiales</taxon>
        <taxon>Thermomonosporaceae</taxon>
        <taxon>Actinomadura</taxon>
    </lineage>
</organism>
<dbReference type="SUPFAM" id="SSF52540">
    <property type="entry name" value="P-loop containing nucleoside triphosphate hydrolases"/>
    <property type="match status" value="1"/>
</dbReference>
<evidence type="ECO:0000259" key="1">
    <source>
        <dbReference type="SMART" id="SM00382"/>
    </source>
</evidence>
<dbReference type="InterPro" id="IPR027417">
    <property type="entry name" value="P-loop_NTPase"/>
</dbReference>
<evidence type="ECO:0000313" key="2">
    <source>
        <dbReference type="EMBL" id="GAA0587206.1"/>
    </source>
</evidence>
<dbReference type="EMBL" id="BAAAHD010000064">
    <property type="protein sequence ID" value="GAA0587206.1"/>
    <property type="molecule type" value="Genomic_DNA"/>
</dbReference>
<evidence type="ECO:0000313" key="3">
    <source>
        <dbReference type="EMBL" id="MBB4774012.1"/>
    </source>
</evidence>
<dbReference type="PANTHER" id="PTHR43581">
    <property type="entry name" value="ATP/GTP PHOSPHATASE"/>
    <property type="match status" value="1"/>
</dbReference>
<dbReference type="CDD" id="cd00267">
    <property type="entry name" value="ABC_ATPase"/>
    <property type="match status" value="1"/>
</dbReference>
<proteinExistence type="predicted"/>
<dbReference type="EMBL" id="JACHMV010000001">
    <property type="protein sequence ID" value="MBB4774012.1"/>
    <property type="molecule type" value="Genomic_DNA"/>
</dbReference>
<dbReference type="InterPro" id="IPR051396">
    <property type="entry name" value="Bact_Antivir_Def_Nuclease"/>
</dbReference>
<gene>
    <name evidence="3" type="ORF">F4557_002430</name>
    <name evidence="2" type="ORF">GCM10009546_56990</name>
</gene>
<dbReference type="RefSeq" id="WP_184882449.1">
    <property type="nucleotide sequence ID" value="NZ_BAAAHD010000064.1"/>
</dbReference>
<keyword evidence="5" id="KW-1185">Reference proteome</keyword>
<dbReference type="InterPro" id="IPR003593">
    <property type="entry name" value="AAA+_ATPase"/>
</dbReference>
<dbReference type="PANTHER" id="PTHR43581:SF4">
    <property type="entry name" value="ATP_GTP PHOSPHATASE"/>
    <property type="match status" value="1"/>
</dbReference>
<dbReference type="InterPro" id="IPR034139">
    <property type="entry name" value="TOPRIM_OLD"/>
</dbReference>
<accession>A0A7W7IBG8</accession>
<evidence type="ECO:0000313" key="4">
    <source>
        <dbReference type="Proteomes" id="UP000549343"/>
    </source>
</evidence>
<dbReference type="SMART" id="SM00382">
    <property type="entry name" value="AAA"/>
    <property type="match status" value="1"/>
</dbReference>
<comment type="caution">
    <text evidence="3">The sequence shown here is derived from an EMBL/GenBank/DDBJ whole genome shotgun (WGS) entry which is preliminary data.</text>
</comment>
<reference evidence="2 5" key="1">
    <citation type="journal article" date="2019" name="Int. J. Syst. Evol. Microbiol.">
        <title>The Global Catalogue of Microorganisms (GCM) 10K type strain sequencing project: providing services to taxonomists for standard genome sequencing and annotation.</title>
        <authorList>
            <consortium name="The Broad Institute Genomics Platform"/>
            <consortium name="The Broad Institute Genome Sequencing Center for Infectious Disease"/>
            <person name="Wu L."/>
            <person name="Ma J."/>
        </authorList>
    </citation>
    <scope>NUCLEOTIDE SEQUENCE [LARGE SCALE GENOMIC DNA]</scope>
    <source>
        <strain evidence="2 5">JCM 10667</strain>
    </source>
</reference>
<dbReference type="Gene3D" id="3.40.50.300">
    <property type="entry name" value="P-loop containing nucleotide triphosphate hydrolases"/>
    <property type="match status" value="1"/>
</dbReference>
<dbReference type="GO" id="GO:0005524">
    <property type="term" value="F:ATP binding"/>
    <property type="evidence" value="ECO:0007669"/>
    <property type="project" value="InterPro"/>
</dbReference>
<dbReference type="GO" id="GO:0016887">
    <property type="term" value="F:ATP hydrolysis activity"/>
    <property type="evidence" value="ECO:0007669"/>
    <property type="project" value="InterPro"/>
</dbReference>
<protein>
    <submittedName>
        <fullName evidence="3">Putative ATPase</fullName>
    </submittedName>
</protein>
<evidence type="ECO:0000313" key="5">
    <source>
        <dbReference type="Proteomes" id="UP001501427"/>
    </source>
</evidence>
<dbReference type="InterPro" id="IPR003959">
    <property type="entry name" value="ATPase_AAA_core"/>
</dbReference>
<dbReference type="AlphaFoldDB" id="A0A7W7IBG8"/>
<reference evidence="2" key="3">
    <citation type="submission" date="2023-12" db="EMBL/GenBank/DDBJ databases">
        <authorList>
            <person name="Sun Q."/>
            <person name="Inoue M."/>
        </authorList>
    </citation>
    <scope>NUCLEOTIDE SEQUENCE</scope>
    <source>
        <strain evidence="2">JCM 10667</strain>
    </source>
</reference>
<dbReference type="Pfam" id="PF13304">
    <property type="entry name" value="AAA_21"/>
    <property type="match status" value="1"/>
</dbReference>